<feature type="domain" description="tRNA-splicing endonuclease subunit Sen54 N-terminal" evidence="4">
    <location>
        <begin position="34"/>
        <end position="95"/>
    </location>
</feature>
<evidence type="ECO:0000313" key="9">
    <source>
        <dbReference type="RefSeq" id="XP_019056042.1"/>
    </source>
</evidence>
<evidence type="ECO:0000313" key="14">
    <source>
        <dbReference type="RefSeq" id="XP_019056047.1"/>
    </source>
</evidence>
<dbReference type="PANTHER" id="PTHR21027:SF1">
    <property type="entry name" value="TRNA-SPLICING ENDONUCLEASE SUBUNIT SEN54"/>
    <property type="match status" value="1"/>
</dbReference>
<dbReference type="RefSeq" id="XP_010279550.1">
    <property type="nucleotide sequence ID" value="XM_010281248.2"/>
</dbReference>
<dbReference type="GO" id="GO:0000379">
    <property type="term" value="P:tRNA-type intron splice site recognition and cleavage"/>
    <property type="evidence" value="ECO:0000318"/>
    <property type="project" value="GO_Central"/>
</dbReference>
<evidence type="ECO:0000313" key="11">
    <source>
        <dbReference type="RefSeq" id="XP_019056044.1"/>
    </source>
</evidence>
<dbReference type="InterPro" id="IPR024336">
    <property type="entry name" value="tRNA_splic_suSen54_N"/>
</dbReference>
<dbReference type="InterPro" id="IPR024337">
    <property type="entry name" value="tRNA_splic_suSen54"/>
</dbReference>
<keyword evidence="2" id="KW-0819">tRNA processing</keyword>
<keyword evidence="5" id="KW-1185">Reference proteome</keyword>
<evidence type="ECO:0000313" key="13">
    <source>
        <dbReference type="RefSeq" id="XP_019056046.1"/>
    </source>
</evidence>
<dbReference type="RefSeq" id="XP_019056046.1">
    <property type="nucleotide sequence ID" value="XM_019200501.1"/>
</dbReference>
<evidence type="ECO:0000256" key="3">
    <source>
        <dbReference type="SAM" id="MobiDB-lite"/>
    </source>
</evidence>
<organism evidence="5 11">
    <name type="scientific">Nelumbo nucifera</name>
    <name type="common">Sacred lotus</name>
    <dbReference type="NCBI Taxonomy" id="4432"/>
    <lineage>
        <taxon>Eukaryota</taxon>
        <taxon>Viridiplantae</taxon>
        <taxon>Streptophyta</taxon>
        <taxon>Embryophyta</taxon>
        <taxon>Tracheophyta</taxon>
        <taxon>Spermatophyta</taxon>
        <taxon>Magnoliopsida</taxon>
        <taxon>Proteales</taxon>
        <taxon>Nelumbonaceae</taxon>
        <taxon>Nelumbo</taxon>
    </lineage>
</organism>
<dbReference type="Pfam" id="PF12928">
    <property type="entry name" value="tRNA_int_end_N2"/>
    <property type="match status" value="1"/>
</dbReference>
<evidence type="ECO:0000313" key="10">
    <source>
        <dbReference type="RefSeq" id="XP_019056043.1"/>
    </source>
</evidence>
<dbReference type="STRING" id="4432.A0A1U8QB80"/>
<evidence type="ECO:0000313" key="7">
    <source>
        <dbReference type="RefSeq" id="XP_010279549.1"/>
    </source>
</evidence>
<dbReference type="KEGG" id="nnu:104613432"/>
<evidence type="ECO:0000313" key="5">
    <source>
        <dbReference type="Proteomes" id="UP000189703"/>
    </source>
</evidence>
<evidence type="ECO:0000259" key="4">
    <source>
        <dbReference type="Pfam" id="PF12928"/>
    </source>
</evidence>
<dbReference type="RefSeq" id="XP_019056045.1">
    <property type="nucleotide sequence ID" value="XM_019200500.1"/>
</dbReference>
<gene>
    <name evidence="6 7 8 9 10 11 12 13 14" type="primary">LOC104613432</name>
</gene>
<dbReference type="RefSeq" id="XP_010279549.1">
    <property type="nucleotide sequence ID" value="XM_010281247.2"/>
</dbReference>
<dbReference type="eggNOG" id="KOG4772">
    <property type="taxonomic scope" value="Eukaryota"/>
</dbReference>
<dbReference type="RefSeq" id="XP_019056047.1">
    <property type="nucleotide sequence ID" value="XM_019200502.1"/>
</dbReference>
<dbReference type="RefSeq" id="XP_019056042.1">
    <property type="nucleotide sequence ID" value="XM_019200497.1"/>
</dbReference>
<evidence type="ECO:0000313" key="6">
    <source>
        <dbReference type="RefSeq" id="XP_010279544.2"/>
    </source>
</evidence>
<dbReference type="OrthoDB" id="408683at2759"/>
<evidence type="ECO:0000313" key="8">
    <source>
        <dbReference type="RefSeq" id="XP_010279550.1"/>
    </source>
</evidence>
<dbReference type="Proteomes" id="UP000189703">
    <property type="component" value="Unplaced"/>
</dbReference>
<comment type="similarity">
    <text evidence="1">Belongs to the SEN54 family.</text>
</comment>
<dbReference type="OMA" id="GCCWESF"/>
<sequence length="262" mass="29790">MEIEDLASSSDGMSDLEVPSEDLNDEELQYTSGSIPKLQFRKDTSKARWNAEMGMAEVIEKKGKMWITTGIVRRGKLYCTIEETLFLAEIGALHLLDVDDTTLFLKDLYEKVAEGRSGCCWETFEVYRHLKSLGYIVGRYGVPWTMKGDNGCNSTLQGTAETSTVSDSELVNRFSFINQRENLQISDLRPDFEVYLPNNKFRKSSPGDPSFMLFVTRAHPPSRNEIEELERKCNGIPLKFSHVDHGRVSFFSINRVELPVLP</sequence>
<proteinExistence type="inferred from homology"/>
<feature type="region of interest" description="Disordered" evidence="3">
    <location>
        <begin position="1"/>
        <end position="21"/>
    </location>
</feature>
<name>A0A1U8QB80_NELNU</name>
<dbReference type="GeneID" id="104613432"/>
<protein>
    <submittedName>
        <fullName evidence="6 7">Uncharacterized protein LOC104613432</fullName>
    </submittedName>
</protein>
<dbReference type="GO" id="GO:0000214">
    <property type="term" value="C:tRNA-intron endonuclease complex"/>
    <property type="evidence" value="ECO:0000318"/>
    <property type="project" value="GO_Central"/>
</dbReference>
<evidence type="ECO:0000256" key="1">
    <source>
        <dbReference type="ARBA" id="ARBA00005736"/>
    </source>
</evidence>
<dbReference type="PANTHER" id="PTHR21027">
    <property type="entry name" value="TRNA-SPLICING ENDONUCLEASE SUBUNIT SEN54"/>
    <property type="match status" value="1"/>
</dbReference>
<accession>A0A1U8QB80</accession>
<evidence type="ECO:0000256" key="2">
    <source>
        <dbReference type="ARBA" id="ARBA00022694"/>
    </source>
</evidence>
<dbReference type="AlphaFoldDB" id="A0A1U8QB80"/>
<dbReference type="RefSeq" id="XP_010279544.2">
    <property type="nucleotide sequence ID" value="XM_010281242.2"/>
</dbReference>
<evidence type="ECO:0000313" key="12">
    <source>
        <dbReference type="RefSeq" id="XP_019056045.1"/>
    </source>
</evidence>
<dbReference type="RefSeq" id="XP_019056044.1">
    <property type="nucleotide sequence ID" value="XM_019200499.1"/>
</dbReference>
<dbReference type="RefSeq" id="XP_019056043.1">
    <property type="nucleotide sequence ID" value="XM_019200498.1"/>
</dbReference>
<reference evidence="6 7" key="1">
    <citation type="submission" date="2025-04" db="UniProtKB">
        <authorList>
            <consortium name="RefSeq"/>
        </authorList>
    </citation>
    <scope>IDENTIFICATION</scope>
</reference>